<keyword evidence="12" id="KW-1185">Reference proteome</keyword>
<dbReference type="InterPro" id="IPR000390">
    <property type="entry name" value="Small_drug/metabolite_transptr"/>
</dbReference>
<dbReference type="Proteomes" id="UP000476338">
    <property type="component" value="Unassembled WGS sequence"/>
</dbReference>
<gene>
    <name evidence="11" type="ORF">F1B92_03010</name>
</gene>
<evidence type="ECO:0000256" key="8">
    <source>
        <dbReference type="ARBA" id="ARBA00039168"/>
    </source>
</evidence>
<comment type="similarity">
    <text evidence="7">Belongs to the drug/metabolite transporter (DMT) superfamily. Small multidrug resistance (SMR) (TC 2.A.7.1) family. Gdx/SugE subfamily.</text>
</comment>
<dbReference type="Gene3D" id="1.10.3730.20">
    <property type="match status" value="1"/>
</dbReference>
<dbReference type="InterPro" id="IPR037185">
    <property type="entry name" value="EmrE-like"/>
</dbReference>
<protein>
    <recommendedName>
        <fullName evidence="8">Guanidinium exporter</fullName>
    </recommendedName>
</protein>
<feature type="transmembrane region" description="Helical" evidence="10">
    <location>
        <begin position="60"/>
        <end position="80"/>
    </location>
</feature>
<evidence type="ECO:0000256" key="3">
    <source>
        <dbReference type="ARBA" id="ARBA00022475"/>
    </source>
</evidence>
<dbReference type="PANTHER" id="PTHR30561:SF0">
    <property type="entry name" value="GUANIDINIUM EXPORTER"/>
    <property type="match status" value="1"/>
</dbReference>
<reference evidence="11 12" key="2">
    <citation type="submission" date="2020-03" db="EMBL/GenBank/DDBJ databases">
        <title>Campylobacter portucalensis sp. nov., a new species of Campylobacter isolated from the reproductive tract of bulls.</title>
        <authorList>
            <person name="Silva M.F."/>
            <person name="Pereira G."/>
            <person name="Carneiro C."/>
            <person name="Hemphill A."/>
            <person name="Mateus L."/>
            <person name="Lopes-Da-Costa L."/>
            <person name="Silva E."/>
        </authorList>
    </citation>
    <scope>NUCLEOTIDE SEQUENCE [LARGE SCALE GENOMIC DNA]</scope>
    <source>
        <strain evidence="11 12">FMV-PI01</strain>
    </source>
</reference>
<sequence>MHNLALLISGLLEIFGVYLNSRFSKFTGYKKFIGFWVIMLNFGISLLFLRYAMKAMPMSVAYAIWTGIGVLGAVFIGVIFDDEKFSLKKSIYLGLIVISVIMLKIL</sequence>
<feature type="transmembrane region" description="Helical" evidence="10">
    <location>
        <begin position="32"/>
        <end position="53"/>
    </location>
</feature>
<keyword evidence="3" id="KW-1003">Cell membrane</keyword>
<dbReference type="AlphaFoldDB" id="A0A6L5WGL0"/>
<keyword evidence="5 10" id="KW-1133">Transmembrane helix</keyword>
<comment type="subcellular location">
    <subcellularLocation>
        <location evidence="1 9">Cell membrane</location>
        <topology evidence="1 9">Multi-pass membrane protein</topology>
    </subcellularLocation>
</comment>
<dbReference type="Pfam" id="PF00893">
    <property type="entry name" value="Multi_Drug_Res"/>
    <property type="match status" value="1"/>
</dbReference>
<keyword evidence="2" id="KW-0813">Transport</keyword>
<accession>A0A6L5WGL0</accession>
<evidence type="ECO:0000256" key="2">
    <source>
        <dbReference type="ARBA" id="ARBA00022448"/>
    </source>
</evidence>
<evidence type="ECO:0000256" key="7">
    <source>
        <dbReference type="ARBA" id="ARBA00038151"/>
    </source>
</evidence>
<keyword evidence="6 10" id="KW-0472">Membrane</keyword>
<evidence type="ECO:0000256" key="10">
    <source>
        <dbReference type="SAM" id="Phobius"/>
    </source>
</evidence>
<dbReference type="EMBL" id="VWSJ01000007">
    <property type="protein sequence ID" value="MSN96174.1"/>
    <property type="molecule type" value="Genomic_DNA"/>
</dbReference>
<keyword evidence="4 9" id="KW-0812">Transmembrane</keyword>
<comment type="caution">
    <text evidence="11">The sequence shown here is derived from an EMBL/GenBank/DDBJ whole genome shotgun (WGS) entry which is preliminary data.</text>
</comment>
<dbReference type="PANTHER" id="PTHR30561">
    <property type="entry name" value="SMR FAMILY PROTON-DEPENDENT DRUG EFFLUX TRANSPORTER SUGE"/>
    <property type="match status" value="1"/>
</dbReference>
<proteinExistence type="inferred from homology"/>
<evidence type="ECO:0000256" key="1">
    <source>
        <dbReference type="ARBA" id="ARBA00004651"/>
    </source>
</evidence>
<dbReference type="SUPFAM" id="SSF103481">
    <property type="entry name" value="Multidrug resistance efflux transporter EmrE"/>
    <property type="match status" value="1"/>
</dbReference>
<evidence type="ECO:0000256" key="9">
    <source>
        <dbReference type="RuleBase" id="RU003942"/>
    </source>
</evidence>
<name>A0A6L5WGL0_9BACT</name>
<evidence type="ECO:0000256" key="5">
    <source>
        <dbReference type="ARBA" id="ARBA00022989"/>
    </source>
</evidence>
<dbReference type="InterPro" id="IPR045324">
    <property type="entry name" value="Small_multidrug_res"/>
</dbReference>
<dbReference type="GO" id="GO:0005886">
    <property type="term" value="C:plasma membrane"/>
    <property type="evidence" value="ECO:0007669"/>
    <property type="project" value="UniProtKB-SubCell"/>
</dbReference>
<dbReference type="GO" id="GO:0022857">
    <property type="term" value="F:transmembrane transporter activity"/>
    <property type="evidence" value="ECO:0007669"/>
    <property type="project" value="InterPro"/>
</dbReference>
<evidence type="ECO:0000313" key="12">
    <source>
        <dbReference type="Proteomes" id="UP000476338"/>
    </source>
</evidence>
<organism evidence="11 12">
    <name type="scientific">Campylobacter portucalensis</name>
    <dbReference type="NCBI Taxonomy" id="2608384"/>
    <lineage>
        <taxon>Bacteria</taxon>
        <taxon>Pseudomonadati</taxon>
        <taxon>Campylobacterota</taxon>
        <taxon>Epsilonproteobacteria</taxon>
        <taxon>Campylobacterales</taxon>
        <taxon>Campylobacteraceae</taxon>
        <taxon>Campylobacter</taxon>
    </lineage>
</organism>
<evidence type="ECO:0000256" key="6">
    <source>
        <dbReference type="ARBA" id="ARBA00023136"/>
    </source>
</evidence>
<dbReference type="RefSeq" id="WP_154570440.1">
    <property type="nucleotide sequence ID" value="NZ_VWSJ01000007.1"/>
</dbReference>
<reference evidence="11 12" key="1">
    <citation type="submission" date="2019-09" db="EMBL/GenBank/DDBJ databases">
        <authorList>
            <person name="Silva M."/>
            <person name="Pereira G."/>
            <person name="Lopes-Da-Costa L."/>
            <person name="Silva E."/>
        </authorList>
    </citation>
    <scope>NUCLEOTIDE SEQUENCE [LARGE SCALE GENOMIC DNA]</scope>
    <source>
        <strain evidence="11 12">FMV-PI01</strain>
    </source>
</reference>
<evidence type="ECO:0000313" key="11">
    <source>
        <dbReference type="EMBL" id="MSN96174.1"/>
    </source>
</evidence>
<evidence type="ECO:0000256" key="4">
    <source>
        <dbReference type="ARBA" id="ARBA00022692"/>
    </source>
</evidence>